<dbReference type="SUPFAM" id="SSF53335">
    <property type="entry name" value="S-adenosyl-L-methionine-dependent methyltransferases"/>
    <property type="match status" value="1"/>
</dbReference>
<proteinExistence type="predicted"/>
<dbReference type="GO" id="GO:0008168">
    <property type="term" value="F:methyltransferase activity"/>
    <property type="evidence" value="ECO:0007669"/>
    <property type="project" value="UniProtKB-KW"/>
</dbReference>
<feature type="domain" description="Methyltransferase type 11" evidence="1">
    <location>
        <begin position="43"/>
        <end position="138"/>
    </location>
</feature>
<dbReference type="PANTHER" id="PTHR42912">
    <property type="entry name" value="METHYLTRANSFERASE"/>
    <property type="match status" value="1"/>
</dbReference>
<keyword evidence="3" id="KW-1185">Reference proteome</keyword>
<dbReference type="CDD" id="cd02440">
    <property type="entry name" value="AdoMet_MTases"/>
    <property type="match status" value="1"/>
</dbReference>
<gene>
    <name evidence="2" type="ORF">INF35_07780</name>
</gene>
<dbReference type="InterPro" id="IPR050508">
    <property type="entry name" value="Methyltransf_Superfamily"/>
</dbReference>
<name>A0ABR9R3H1_9FIRM</name>
<reference evidence="2 3" key="1">
    <citation type="submission" date="2020-10" db="EMBL/GenBank/DDBJ databases">
        <title>ChiBAC.</title>
        <authorList>
            <person name="Zenner C."/>
            <person name="Hitch T.C.A."/>
            <person name="Clavel T."/>
        </authorList>
    </citation>
    <scope>NUCLEOTIDE SEQUENCE [LARGE SCALE GENOMIC DNA]</scope>
    <source>
        <strain evidence="2 3">DSM 109015</strain>
    </source>
</reference>
<dbReference type="Proteomes" id="UP000768567">
    <property type="component" value="Unassembled WGS sequence"/>
</dbReference>
<evidence type="ECO:0000313" key="2">
    <source>
        <dbReference type="EMBL" id="MBE5037681.1"/>
    </source>
</evidence>
<comment type="caution">
    <text evidence="2">The sequence shown here is derived from an EMBL/GenBank/DDBJ whole genome shotgun (WGS) entry which is preliminary data.</text>
</comment>
<dbReference type="InterPro" id="IPR029063">
    <property type="entry name" value="SAM-dependent_MTases_sf"/>
</dbReference>
<evidence type="ECO:0000313" key="3">
    <source>
        <dbReference type="Proteomes" id="UP000768567"/>
    </source>
</evidence>
<dbReference type="RefSeq" id="WP_193501196.1">
    <property type="nucleotide sequence ID" value="NZ_JADCKC010000002.1"/>
</dbReference>
<dbReference type="InterPro" id="IPR013216">
    <property type="entry name" value="Methyltransf_11"/>
</dbReference>
<organism evidence="2 3">
    <name type="scientific">Gemmiger gallinarum</name>
    <dbReference type="NCBI Taxonomy" id="2779354"/>
    <lineage>
        <taxon>Bacteria</taxon>
        <taxon>Bacillati</taxon>
        <taxon>Bacillota</taxon>
        <taxon>Clostridia</taxon>
        <taxon>Eubacteriales</taxon>
        <taxon>Gemmiger</taxon>
    </lineage>
</organism>
<accession>A0ABR9R3H1</accession>
<sequence length="211" mass="24472">MNQNNYQYWNTFYLVDNTIKENDQYDNWLNSYKAYFKSGISVLDLGCGTGINLPALLGFGANVVASDFSEAAIKIIKDSFSEERLKLLCFDMKDRFPFIDNTFDIIVADLSLHYFGNEEMQHIVGELKRVLKQNGKLIARVHSINQVRPSESIEIEPGLYYCDGCCRKYFTKEEIQTLFSCWTMISLKEKNIHRYGQEKKVFEFSATKISK</sequence>
<keyword evidence="2" id="KW-0808">Transferase</keyword>
<protein>
    <submittedName>
        <fullName evidence="2">Class I SAM-dependent methyltransferase</fullName>
    </submittedName>
</protein>
<evidence type="ECO:0000259" key="1">
    <source>
        <dbReference type="Pfam" id="PF08241"/>
    </source>
</evidence>
<dbReference type="GO" id="GO:0032259">
    <property type="term" value="P:methylation"/>
    <property type="evidence" value="ECO:0007669"/>
    <property type="project" value="UniProtKB-KW"/>
</dbReference>
<dbReference type="Pfam" id="PF08241">
    <property type="entry name" value="Methyltransf_11"/>
    <property type="match status" value="1"/>
</dbReference>
<keyword evidence="2" id="KW-0489">Methyltransferase</keyword>
<dbReference type="EMBL" id="JADCKC010000002">
    <property type="protein sequence ID" value="MBE5037681.1"/>
    <property type="molecule type" value="Genomic_DNA"/>
</dbReference>
<dbReference type="Gene3D" id="3.40.50.150">
    <property type="entry name" value="Vaccinia Virus protein VP39"/>
    <property type="match status" value="1"/>
</dbReference>